<proteinExistence type="predicted"/>
<dbReference type="RefSeq" id="WP_348270041.1">
    <property type="nucleotide sequence ID" value="NZ_CP121195.1"/>
</dbReference>
<gene>
    <name evidence="1" type="ORF">P8936_06325</name>
</gene>
<organism evidence="1">
    <name type="scientific">Edaphobacter paludis</name>
    <dbReference type="NCBI Taxonomy" id="3035702"/>
    <lineage>
        <taxon>Bacteria</taxon>
        <taxon>Pseudomonadati</taxon>
        <taxon>Acidobacteriota</taxon>
        <taxon>Terriglobia</taxon>
        <taxon>Terriglobales</taxon>
        <taxon>Acidobacteriaceae</taxon>
        <taxon>Edaphobacter</taxon>
    </lineage>
</organism>
<dbReference type="AlphaFoldDB" id="A0AAU7DBT3"/>
<evidence type="ECO:0008006" key="2">
    <source>
        <dbReference type="Google" id="ProtNLM"/>
    </source>
</evidence>
<sequence>MNPILYDVLDEDNRYQIAKMTYTQGRAFISSRVLYLCKDSQEGEKMDTDWPSEELDELMRLLPRLRYTTGQSDLPRGEDISVAGSDWKFILPEMKPLEPIYRATILRPSQLVDAVTLTTFQQAVDLPPEFVAPMQATLYLDAVTAYRRGEPRICILFSAMAMEIGFGTALDQAHESALNDPNNPRYRVVNIPIGNGEFSTKDPIFDRLKERVDFSTRMHEMALYAFGRSLRLEDEVLYKRALTLYRSRNKIVHLGTTEDAKEVLSVDSSGALAALQTAHDSLKWLGMNVASPTSTQRWLLKDEYKAFAESLPI</sequence>
<reference evidence="1" key="1">
    <citation type="submission" date="2023-03" db="EMBL/GenBank/DDBJ databases">
        <title>Edaphobacter sp.</title>
        <authorList>
            <person name="Huber K.J."/>
            <person name="Papendorf J."/>
            <person name="Pilke C."/>
            <person name="Bunk B."/>
            <person name="Sproeer C."/>
            <person name="Pester M."/>
        </authorList>
    </citation>
    <scope>NUCLEOTIDE SEQUENCE</scope>
    <source>
        <strain evidence="1">DSM 109920</strain>
    </source>
</reference>
<protein>
    <recommendedName>
        <fullName evidence="2">Apea-like HEPN domain-containing protein</fullName>
    </recommendedName>
</protein>
<name>A0AAU7DBT3_9BACT</name>
<dbReference type="EMBL" id="CP121195">
    <property type="protein sequence ID" value="XBH14769.1"/>
    <property type="molecule type" value="Genomic_DNA"/>
</dbReference>
<accession>A0AAU7DBT3</accession>
<evidence type="ECO:0000313" key="1">
    <source>
        <dbReference type="EMBL" id="XBH14769.1"/>
    </source>
</evidence>